<dbReference type="SUPFAM" id="SSF48452">
    <property type="entry name" value="TPR-like"/>
    <property type="match status" value="1"/>
</dbReference>
<organism evidence="5 6">
    <name type="scientific">Salinispira pacifica</name>
    <dbReference type="NCBI Taxonomy" id="1307761"/>
    <lineage>
        <taxon>Bacteria</taxon>
        <taxon>Pseudomonadati</taxon>
        <taxon>Spirochaetota</taxon>
        <taxon>Spirochaetia</taxon>
        <taxon>Spirochaetales</taxon>
        <taxon>Spirochaetaceae</taxon>
        <taxon>Salinispira</taxon>
    </lineage>
</organism>
<dbReference type="SMART" id="SM00028">
    <property type="entry name" value="TPR"/>
    <property type="match status" value="3"/>
</dbReference>
<dbReference type="PROSITE" id="PS50005">
    <property type="entry name" value="TPR"/>
    <property type="match status" value="1"/>
</dbReference>
<gene>
    <name evidence="5" type="ORF">L21SP2_2833</name>
</gene>
<dbReference type="InterPro" id="IPR050498">
    <property type="entry name" value="Ycf3"/>
</dbReference>
<feature type="chain" id="PRO_5004741961" evidence="4">
    <location>
        <begin position="21"/>
        <end position="201"/>
    </location>
</feature>
<dbReference type="KEGG" id="slr:L21SP2_2833"/>
<keyword evidence="1" id="KW-0677">Repeat</keyword>
<dbReference type="PANTHER" id="PTHR44858">
    <property type="entry name" value="TETRATRICOPEPTIDE REPEAT PROTEIN 6"/>
    <property type="match status" value="1"/>
</dbReference>
<keyword evidence="4" id="KW-0732">Signal</keyword>
<dbReference type="PANTHER" id="PTHR44858:SF1">
    <property type="entry name" value="UDP-N-ACETYLGLUCOSAMINE--PEPTIDE N-ACETYLGLUCOSAMINYLTRANSFERASE SPINDLY-RELATED"/>
    <property type="match status" value="1"/>
</dbReference>
<evidence type="ECO:0000256" key="3">
    <source>
        <dbReference type="PROSITE-ProRule" id="PRU00339"/>
    </source>
</evidence>
<dbReference type="OrthoDB" id="370112at2"/>
<dbReference type="Gene3D" id="1.25.40.10">
    <property type="entry name" value="Tetratricopeptide repeat domain"/>
    <property type="match status" value="1"/>
</dbReference>
<dbReference type="InterPro" id="IPR019734">
    <property type="entry name" value="TPR_rpt"/>
</dbReference>
<reference evidence="5 6" key="1">
    <citation type="journal article" date="2015" name="Stand. Genomic Sci.">
        <title>Complete genome sequence and description of Salinispira pacifica gen. nov., sp. nov., a novel spirochaete isolated form a hypersaline microbial mat.</title>
        <authorList>
            <person name="Ben Hania W."/>
            <person name="Joseph M."/>
            <person name="Schumann P."/>
            <person name="Bunk B."/>
            <person name="Fiebig A."/>
            <person name="Sproer C."/>
            <person name="Klenk H.P."/>
            <person name="Fardeau M.L."/>
            <person name="Spring S."/>
        </authorList>
    </citation>
    <scope>NUCLEOTIDE SEQUENCE [LARGE SCALE GENOMIC DNA]</scope>
    <source>
        <strain evidence="5 6">L21-RPul-D2</strain>
    </source>
</reference>
<dbReference type="InterPro" id="IPR011990">
    <property type="entry name" value="TPR-like_helical_dom_sf"/>
</dbReference>
<dbReference type="Pfam" id="PF13424">
    <property type="entry name" value="TPR_12"/>
    <property type="match status" value="1"/>
</dbReference>
<dbReference type="STRING" id="1307761.L21SP2_2833"/>
<evidence type="ECO:0000256" key="1">
    <source>
        <dbReference type="ARBA" id="ARBA00022737"/>
    </source>
</evidence>
<dbReference type="AlphaFoldDB" id="V5WKA4"/>
<feature type="signal peptide" evidence="4">
    <location>
        <begin position="1"/>
        <end position="20"/>
    </location>
</feature>
<dbReference type="PROSITE" id="PS50293">
    <property type="entry name" value="TPR_REGION"/>
    <property type="match status" value="1"/>
</dbReference>
<sequence length="201" mass="23306">MRRRFRIVLLVLLPAGLAGFTSCNFQGPHIPVLAGNYAYGRGDYQEATVQYLEALERDEYQPWVKYNLANVYHSLGEFDAAFELWEESLATDDLELLFAVKFNQGILYYEQGKYEEAFDSFKAALSYDPKHVGTKYNLELTLLKLQGAKGSGSQFRSQPASDQQGELSADSIRMFEYIRRKEEQLWIQQHQDRQLPEIKDW</sequence>
<dbReference type="eggNOG" id="COG0457">
    <property type="taxonomic scope" value="Bacteria"/>
</dbReference>
<dbReference type="RefSeq" id="WP_024269080.1">
    <property type="nucleotide sequence ID" value="NC_023035.1"/>
</dbReference>
<proteinExistence type="predicted"/>
<evidence type="ECO:0000313" key="6">
    <source>
        <dbReference type="Proteomes" id="UP000018680"/>
    </source>
</evidence>
<keyword evidence="2 3" id="KW-0802">TPR repeat</keyword>
<dbReference type="EMBL" id="CP006939">
    <property type="protein sequence ID" value="AHC16183.1"/>
    <property type="molecule type" value="Genomic_DNA"/>
</dbReference>
<evidence type="ECO:0000256" key="2">
    <source>
        <dbReference type="ARBA" id="ARBA00022803"/>
    </source>
</evidence>
<name>V5WKA4_9SPIO</name>
<evidence type="ECO:0000313" key="5">
    <source>
        <dbReference type="EMBL" id="AHC16183.1"/>
    </source>
</evidence>
<dbReference type="Proteomes" id="UP000018680">
    <property type="component" value="Chromosome"/>
</dbReference>
<feature type="repeat" description="TPR" evidence="3">
    <location>
        <begin position="98"/>
        <end position="131"/>
    </location>
</feature>
<evidence type="ECO:0000256" key="4">
    <source>
        <dbReference type="SAM" id="SignalP"/>
    </source>
</evidence>
<dbReference type="GO" id="GO:0009279">
    <property type="term" value="C:cell outer membrane"/>
    <property type="evidence" value="ECO:0007669"/>
    <property type="project" value="TreeGrafter"/>
</dbReference>
<keyword evidence="6" id="KW-1185">Reference proteome</keyword>
<protein>
    <submittedName>
        <fullName evidence="5">Putative cytosolic protein</fullName>
    </submittedName>
</protein>
<dbReference type="GO" id="GO:0046813">
    <property type="term" value="P:receptor-mediated virion attachment to host cell"/>
    <property type="evidence" value="ECO:0007669"/>
    <property type="project" value="TreeGrafter"/>
</dbReference>
<dbReference type="HOGENOM" id="CLU_117643_0_0_12"/>
<dbReference type="PROSITE" id="PS51257">
    <property type="entry name" value="PROKAR_LIPOPROTEIN"/>
    <property type="match status" value="1"/>
</dbReference>
<accession>V5WKA4</accession>